<evidence type="ECO:0000313" key="3">
    <source>
        <dbReference type="Ensembl" id="ENSANIP00000017779.1"/>
    </source>
</evidence>
<reference evidence="3" key="1">
    <citation type="submission" date="2025-08" db="UniProtKB">
        <authorList>
            <consortium name="Ensembl"/>
        </authorList>
    </citation>
    <scope>IDENTIFICATION</scope>
</reference>
<sequence>MQAGSWEGSVLWLPRREARVNWDFGIFFRRRGLSVHVPQVLWQPPVAKQRARRYQTPGPVQPPSRLRRKHNLIIRHQRFHLGDAGGSQHGQVAGLPAAGTGGGALWGGGGWGWVQAMPHLGVDVGFGTHSIAAYAEAMRVPNMLPPILLDVSQGWETWGGTQPATLDLLVSINMMHIAELRCTEGLFKGAGVLLKPGGVLFTYGPYAVDGRISPQSNVDFDRSLRQSNPAWGLRDTALLRQLAEANGLRLERMVDMPANNKSLIFRKQ</sequence>
<proteinExistence type="inferred from homology"/>
<dbReference type="Ensembl" id="ENSANIT00000018382.1">
    <property type="protein sequence ID" value="ENSANIP00000017779.1"/>
    <property type="gene ID" value="ENSANIG00000012090.1"/>
</dbReference>
<dbReference type="InterPro" id="IPR010342">
    <property type="entry name" value="DUF938"/>
</dbReference>
<dbReference type="PANTHER" id="PTHR20974:SF2">
    <property type="entry name" value="METHYLTRANSFERASE-LIKE 26"/>
    <property type="match status" value="1"/>
</dbReference>
<evidence type="ECO:0000256" key="1">
    <source>
        <dbReference type="ARBA" id="ARBA00008308"/>
    </source>
</evidence>
<keyword evidence="4" id="KW-1185">Reference proteome</keyword>
<protein>
    <recommendedName>
        <fullName evidence="2">Methyltransferase-like 26</fullName>
    </recommendedName>
</protein>
<dbReference type="Gene3D" id="3.40.50.150">
    <property type="entry name" value="Vaccinia Virus protein VP39"/>
    <property type="match status" value="1"/>
</dbReference>
<evidence type="ECO:0000313" key="4">
    <source>
        <dbReference type="Proteomes" id="UP000694541"/>
    </source>
</evidence>
<dbReference type="PANTHER" id="PTHR20974">
    <property type="entry name" value="UPF0585 PROTEIN CG18661"/>
    <property type="match status" value="1"/>
</dbReference>
<organism evidence="3 4">
    <name type="scientific">Accipiter nisus</name>
    <name type="common">Eurasian sparrowhawk</name>
    <dbReference type="NCBI Taxonomy" id="211598"/>
    <lineage>
        <taxon>Eukaryota</taxon>
        <taxon>Metazoa</taxon>
        <taxon>Chordata</taxon>
        <taxon>Craniata</taxon>
        <taxon>Vertebrata</taxon>
        <taxon>Euteleostomi</taxon>
        <taxon>Archelosauria</taxon>
        <taxon>Archosauria</taxon>
        <taxon>Dinosauria</taxon>
        <taxon>Saurischia</taxon>
        <taxon>Theropoda</taxon>
        <taxon>Coelurosauria</taxon>
        <taxon>Aves</taxon>
        <taxon>Neognathae</taxon>
        <taxon>Neoaves</taxon>
        <taxon>Telluraves</taxon>
        <taxon>Accipitrimorphae</taxon>
        <taxon>Accipitriformes</taxon>
        <taxon>Accipitridae</taxon>
        <taxon>Accipitrinae</taxon>
        <taxon>Accipiter</taxon>
    </lineage>
</organism>
<dbReference type="Proteomes" id="UP000694541">
    <property type="component" value="Unplaced"/>
</dbReference>
<dbReference type="AlphaFoldDB" id="A0A8B9N2W2"/>
<accession>A0A8B9N2W2</accession>
<dbReference type="InterPro" id="IPR029063">
    <property type="entry name" value="SAM-dependent_MTases_sf"/>
</dbReference>
<dbReference type="Pfam" id="PF06080">
    <property type="entry name" value="DUF938"/>
    <property type="match status" value="1"/>
</dbReference>
<reference evidence="3" key="2">
    <citation type="submission" date="2025-09" db="UniProtKB">
        <authorList>
            <consortium name="Ensembl"/>
        </authorList>
    </citation>
    <scope>IDENTIFICATION</scope>
</reference>
<name>A0A8B9N2W2_9AVES</name>
<dbReference type="SUPFAM" id="SSF53335">
    <property type="entry name" value="S-adenosyl-L-methionine-dependent methyltransferases"/>
    <property type="match status" value="1"/>
</dbReference>
<evidence type="ECO:0000256" key="2">
    <source>
        <dbReference type="ARBA" id="ARBA00040746"/>
    </source>
</evidence>
<comment type="similarity">
    <text evidence="1">Belongs to the UPF0585 family.</text>
</comment>